<reference evidence="2" key="1">
    <citation type="submission" date="2021-02" db="EMBL/GenBank/DDBJ databases">
        <authorList>
            <person name="Nowell W R."/>
        </authorList>
    </citation>
    <scope>NUCLEOTIDE SEQUENCE</scope>
</reference>
<keyword evidence="1" id="KW-1133">Transmembrane helix</keyword>
<name>A0A816STJ1_9BILA</name>
<proteinExistence type="predicted"/>
<evidence type="ECO:0000313" key="2">
    <source>
        <dbReference type="EMBL" id="CAF2088783.1"/>
    </source>
</evidence>
<organism evidence="2 3">
    <name type="scientific">Rotaria magnacalcarata</name>
    <dbReference type="NCBI Taxonomy" id="392030"/>
    <lineage>
        <taxon>Eukaryota</taxon>
        <taxon>Metazoa</taxon>
        <taxon>Spiralia</taxon>
        <taxon>Gnathifera</taxon>
        <taxon>Rotifera</taxon>
        <taxon>Eurotatoria</taxon>
        <taxon>Bdelloidea</taxon>
        <taxon>Philodinida</taxon>
        <taxon>Philodinidae</taxon>
        <taxon>Rotaria</taxon>
    </lineage>
</organism>
<evidence type="ECO:0000313" key="3">
    <source>
        <dbReference type="Proteomes" id="UP000663856"/>
    </source>
</evidence>
<dbReference type="Proteomes" id="UP000663856">
    <property type="component" value="Unassembled WGS sequence"/>
</dbReference>
<keyword evidence="1" id="KW-0472">Membrane</keyword>
<feature type="transmembrane region" description="Helical" evidence="1">
    <location>
        <begin position="82"/>
        <end position="105"/>
    </location>
</feature>
<accession>A0A816STJ1</accession>
<keyword evidence="1" id="KW-0812">Transmembrane</keyword>
<evidence type="ECO:0000256" key="1">
    <source>
        <dbReference type="SAM" id="Phobius"/>
    </source>
</evidence>
<dbReference type="EMBL" id="CAJNRF010007112">
    <property type="protein sequence ID" value="CAF2088783.1"/>
    <property type="molecule type" value="Genomic_DNA"/>
</dbReference>
<protein>
    <submittedName>
        <fullName evidence="2">Uncharacterized protein</fullName>
    </submittedName>
</protein>
<comment type="caution">
    <text evidence="2">The sequence shown here is derived from an EMBL/GenBank/DDBJ whole genome shotgun (WGS) entry which is preliminary data.</text>
</comment>
<dbReference type="AlphaFoldDB" id="A0A816STJ1"/>
<gene>
    <name evidence="2" type="ORF">WKI299_LOCUS17746</name>
</gene>
<sequence>MLDSQEQTQFKSVWETTNAAQTMPSAISASRSVSSIQPQYSFNTRQIYSYQPVQQPTWKSNNFQLKSYATERKNQKDILTMLLIGISISLIICGVPLTVTVTLYVQQKTVTASTAATSATTTWYLFSGSPGTQLTTIAVIIGYCGTNYPGCFNGTLPTVVGATTTGMIRVN</sequence>